<organism evidence="2 3">
    <name type="scientific">Candidatus Segetimicrobium genomatis</name>
    <dbReference type="NCBI Taxonomy" id="2569760"/>
    <lineage>
        <taxon>Bacteria</taxon>
        <taxon>Bacillati</taxon>
        <taxon>Candidatus Sysuimicrobiota</taxon>
        <taxon>Candidatus Sysuimicrobiia</taxon>
        <taxon>Candidatus Sysuimicrobiales</taxon>
        <taxon>Candidatus Segetimicrobiaceae</taxon>
        <taxon>Candidatus Segetimicrobium</taxon>
    </lineage>
</organism>
<dbReference type="PANTHER" id="PTHR11365:SF23">
    <property type="entry name" value="HYPOTHETICAL 5-OXOPROLINASE (EUROFUNG)-RELATED"/>
    <property type="match status" value="1"/>
</dbReference>
<protein>
    <submittedName>
        <fullName evidence="2">Hydantoinase B/oxoprolinase family protein</fullName>
    </submittedName>
</protein>
<dbReference type="EMBL" id="VBAN01000371">
    <property type="protein sequence ID" value="TMI78950.1"/>
    <property type="molecule type" value="Genomic_DNA"/>
</dbReference>
<dbReference type="InterPro" id="IPR003692">
    <property type="entry name" value="Hydantoinase_B"/>
</dbReference>
<dbReference type="Pfam" id="PF02538">
    <property type="entry name" value="Hydantoinase_B"/>
    <property type="match status" value="1"/>
</dbReference>
<evidence type="ECO:0000259" key="1">
    <source>
        <dbReference type="Pfam" id="PF02538"/>
    </source>
</evidence>
<dbReference type="GO" id="GO:0017168">
    <property type="term" value="F:5-oxoprolinase (ATP-hydrolyzing) activity"/>
    <property type="evidence" value="ECO:0007669"/>
    <property type="project" value="TreeGrafter"/>
</dbReference>
<dbReference type="PANTHER" id="PTHR11365">
    <property type="entry name" value="5-OXOPROLINASE RELATED"/>
    <property type="match status" value="1"/>
</dbReference>
<dbReference type="InterPro" id="IPR045079">
    <property type="entry name" value="Oxoprolinase-like"/>
</dbReference>
<evidence type="ECO:0000313" key="3">
    <source>
        <dbReference type="Proteomes" id="UP000318093"/>
    </source>
</evidence>
<dbReference type="GO" id="GO:0006749">
    <property type="term" value="P:glutathione metabolic process"/>
    <property type="evidence" value="ECO:0007669"/>
    <property type="project" value="TreeGrafter"/>
</dbReference>
<accession>A0A537J5Y1</accession>
<gene>
    <name evidence="2" type="ORF">E6H03_11160</name>
</gene>
<dbReference type="Proteomes" id="UP000318093">
    <property type="component" value="Unassembled WGS sequence"/>
</dbReference>
<name>A0A537J5Y1_9BACT</name>
<dbReference type="GO" id="GO:0005829">
    <property type="term" value="C:cytosol"/>
    <property type="evidence" value="ECO:0007669"/>
    <property type="project" value="TreeGrafter"/>
</dbReference>
<feature type="domain" description="Hydantoinase B/oxoprolinase" evidence="1">
    <location>
        <begin position="3"/>
        <end position="526"/>
    </location>
</feature>
<sequence length="559" mass="60277">MLDRITVSVVQHRFVAIVAEMGEAMLRTAYSQILNSSRDFSTALCDGQGRLVAQAEHVPIHVGGLPWAVRAIIEDFEGGIRPGDLFLLNDPYHGGNHLPDLTVLLPVFAHGHLAFWSVNRAHQSDIGGSTHGAYNPAATEIWQEGIRIPPLKLYDAGDLREDVMQMIAANVRHPQDFLGDLRASIGSARLGERRLLRLVDEAGVDTVAAAVGEILDSTERQTRACIRAWKDGVYRGVAVLDDDGHGATDIAIRATVRKAGDQLTVDLTESDPQVEGFVNSSYPNTMSAVHMALAYLIDPDIPKNDGTFRPLTVELKQGTIVWPYPPAPVTLSTNHCGQEIAEAVIKALAGACPERAIAGWGRRFRISIRGVDPRTRRPFIWHMFHARPGGGASAAGDGWPSAGEGQAAGGIKFGSVEVTEVRFPLFLGRHEFRPGSGGAGRFRGGVGSILELKMETAEPARANTAGDGVRHAPYGLFGGKDGLPHRYRLVSRSGSRWLATKEVGIPVRPGDVFLVESSGGGGYGDPAERDPAARAADLDNGFIIGRRARAVNGPRRRRR</sequence>
<reference evidence="2 3" key="1">
    <citation type="journal article" date="2019" name="Nat. Microbiol.">
        <title>Mediterranean grassland soil C-N compound turnover is dependent on rainfall and depth, and is mediated by genomically divergent microorganisms.</title>
        <authorList>
            <person name="Diamond S."/>
            <person name="Andeer P.F."/>
            <person name="Li Z."/>
            <person name="Crits-Christoph A."/>
            <person name="Burstein D."/>
            <person name="Anantharaman K."/>
            <person name="Lane K.R."/>
            <person name="Thomas B.C."/>
            <person name="Pan C."/>
            <person name="Northen T.R."/>
            <person name="Banfield J.F."/>
        </authorList>
    </citation>
    <scope>NUCLEOTIDE SEQUENCE [LARGE SCALE GENOMIC DNA]</scope>
    <source>
        <strain evidence="2">NP_6</strain>
    </source>
</reference>
<proteinExistence type="predicted"/>
<dbReference type="AlphaFoldDB" id="A0A537J5Y1"/>
<evidence type="ECO:0000313" key="2">
    <source>
        <dbReference type="EMBL" id="TMI78950.1"/>
    </source>
</evidence>
<comment type="caution">
    <text evidence="2">The sequence shown here is derived from an EMBL/GenBank/DDBJ whole genome shotgun (WGS) entry which is preliminary data.</text>
</comment>